<keyword evidence="1" id="KW-0147">Chitin-binding</keyword>
<dbReference type="InterPro" id="IPR052210">
    <property type="entry name" value="LysM1-like"/>
</dbReference>
<dbReference type="GO" id="GO:0008061">
    <property type="term" value="F:chitin binding"/>
    <property type="evidence" value="ECO:0007669"/>
    <property type="project" value="UniProtKB-KW"/>
</dbReference>
<evidence type="ECO:0008006" key="6">
    <source>
        <dbReference type="Google" id="ProtNLM"/>
    </source>
</evidence>
<keyword evidence="2" id="KW-0843">Virulence</keyword>
<dbReference type="OrthoDB" id="2281372at2759"/>
<keyword evidence="3" id="KW-0732">Signal</keyword>
<name>A0A3N4KYV3_9PEZI</name>
<proteinExistence type="predicted"/>
<dbReference type="Proteomes" id="UP000277580">
    <property type="component" value="Unassembled WGS sequence"/>
</dbReference>
<dbReference type="AlphaFoldDB" id="A0A3N4KYV3"/>
<organism evidence="4 5">
    <name type="scientific">Morchella conica CCBAS932</name>
    <dbReference type="NCBI Taxonomy" id="1392247"/>
    <lineage>
        <taxon>Eukaryota</taxon>
        <taxon>Fungi</taxon>
        <taxon>Dikarya</taxon>
        <taxon>Ascomycota</taxon>
        <taxon>Pezizomycotina</taxon>
        <taxon>Pezizomycetes</taxon>
        <taxon>Pezizales</taxon>
        <taxon>Morchellaceae</taxon>
        <taxon>Morchella</taxon>
    </lineage>
</organism>
<evidence type="ECO:0000256" key="1">
    <source>
        <dbReference type="ARBA" id="ARBA00022669"/>
    </source>
</evidence>
<reference evidence="4 5" key="1">
    <citation type="journal article" date="2018" name="Nat. Ecol. Evol.">
        <title>Pezizomycetes genomes reveal the molecular basis of ectomycorrhizal truffle lifestyle.</title>
        <authorList>
            <person name="Murat C."/>
            <person name="Payen T."/>
            <person name="Noel B."/>
            <person name="Kuo A."/>
            <person name="Morin E."/>
            <person name="Chen J."/>
            <person name="Kohler A."/>
            <person name="Krizsan K."/>
            <person name="Balestrini R."/>
            <person name="Da Silva C."/>
            <person name="Montanini B."/>
            <person name="Hainaut M."/>
            <person name="Levati E."/>
            <person name="Barry K.W."/>
            <person name="Belfiori B."/>
            <person name="Cichocki N."/>
            <person name="Clum A."/>
            <person name="Dockter R.B."/>
            <person name="Fauchery L."/>
            <person name="Guy J."/>
            <person name="Iotti M."/>
            <person name="Le Tacon F."/>
            <person name="Lindquist E.A."/>
            <person name="Lipzen A."/>
            <person name="Malagnac F."/>
            <person name="Mello A."/>
            <person name="Molinier V."/>
            <person name="Miyauchi S."/>
            <person name="Poulain J."/>
            <person name="Riccioni C."/>
            <person name="Rubini A."/>
            <person name="Sitrit Y."/>
            <person name="Splivallo R."/>
            <person name="Traeger S."/>
            <person name="Wang M."/>
            <person name="Zifcakova L."/>
            <person name="Wipf D."/>
            <person name="Zambonelli A."/>
            <person name="Paolocci F."/>
            <person name="Nowrousian M."/>
            <person name="Ottonello S."/>
            <person name="Baldrian P."/>
            <person name="Spatafora J.W."/>
            <person name="Henrissat B."/>
            <person name="Nagy L.G."/>
            <person name="Aury J.M."/>
            <person name="Wincker P."/>
            <person name="Grigoriev I.V."/>
            <person name="Bonfante P."/>
            <person name="Martin F.M."/>
        </authorList>
    </citation>
    <scope>NUCLEOTIDE SEQUENCE [LARGE SCALE GENOMIC DNA]</scope>
    <source>
        <strain evidence="4 5">CCBAS932</strain>
    </source>
</reference>
<dbReference type="PANTHER" id="PTHR34997:SF1">
    <property type="entry name" value="PEPTIDOGLYCAN-BINDING LYSIN DOMAIN"/>
    <property type="match status" value="1"/>
</dbReference>
<dbReference type="PANTHER" id="PTHR34997">
    <property type="entry name" value="AM15"/>
    <property type="match status" value="1"/>
</dbReference>
<dbReference type="InterPro" id="IPR018392">
    <property type="entry name" value="LysM"/>
</dbReference>
<dbReference type="Gene3D" id="3.10.350.10">
    <property type="entry name" value="LysM domain"/>
    <property type="match status" value="1"/>
</dbReference>
<evidence type="ECO:0000256" key="2">
    <source>
        <dbReference type="ARBA" id="ARBA00023026"/>
    </source>
</evidence>
<gene>
    <name evidence="4" type="ORF">P167DRAFT_532691</name>
</gene>
<keyword evidence="5" id="KW-1185">Reference proteome</keyword>
<dbReference type="InterPro" id="IPR036779">
    <property type="entry name" value="LysM_dom_sf"/>
</dbReference>
<dbReference type="STRING" id="1392247.A0A3N4KYV3"/>
<dbReference type="InParanoid" id="A0A3N4KYV3"/>
<feature type="chain" id="PRO_5018115831" description="LysM domain-containing protein" evidence="3">
    <location>
        <begin position="19"/>
        <end position="97"/>
    </location>
</feature>
<accession>A0A3N4KYV3</accession>
<dbReference type="EMBL" id="ML119111">
    <property type="protein sequence ID" value="RPB15753.1"/>
    <property type="molecule type" value="Genomic_DNA"/>
</dbReference>
<evidence type="ECO:0000313" key="5">
    <source>
        <dbReference type="Proteomes" id="UP000277580"/>
    </source>
</evidence>
<dbReference type="CDD" id="cd00118">
    <property type="entry name" value="LysM"/>
    <property type="match status" value="1"/>
</dbReference>
<protein>
    <recommendedName>
        <fullName evidence="6">LysM domain-containing protein</fullName>
    </recommendedName>
</protein>
<dbReference type="SUPFAM" id="SSF54106">
    <property type="entry name" value="LysM domain"/>
    <property type="match status" value="1"/>
</dbReference>
<evidence type="ECO:0000313" key="4">
    <source>
        <dbReference type="EMBL" id="RPB15753.1"/>
    </source>
</evidence>
<feature type="signal peptide" evidence="3">
    <location>
        <begin position="1"/>
        <end position="18"/>
    </location>
</feature>
<sequence length="97" mass="10881">MKFTLFATTLLTATLASASLDKRYVVAAPGPTQGAAVESCNRWDYIASGMTCYDIFTKYGITLAQLTSYNPFLTADCTNMWANYWVRYFHLLRASNN</sequence>
<evidence type="ECO:0000256" key="3">
    <source>
        <dbReference type="SAM" id="SignalP"/>
    </source>
</evidence>